<dbReference type="Gene3D" id="3.30.700.20">
    <property type="entry name" value="Hypothetical protein ph0010, domain 1"/>
    <property type="match status" value="1"/>
</dbReference>
<dbReference type="Gene3D" id="3.30.1490.150">
    <property type="entry name" value="Hypothetical protein ph0010, domain 2"/>
    <property type="match status" value="1"/>
</dbReference>
<dbReference type="InterPro" id="IPR002733">
    <property type="entry name" value="AMMECR1_domain"/>
</dbReference>
<dbReference type="Proteomes" id="UP000198870">
    <property type="component" value="Unassembled WGS sequence"/>
</dbReference>
<dbReference type="STRING" id="419481.SAMN05216233_11489"/>
<dbReference type="PANTHER" id="PTHR13016">
    <property type="entry name" value="AMMECR1 HOMOLOG"/>
    <property type="match status" value="1"/>
</dbReference>
<dbReference type="EMBL" id="FMUX01000014">
    <property type="protein sequence ID" value="SCY63834.1"/>
    <property type="molecule type" value="Genomic_DNA"/>
</dbReference>
<dbReference type="PROSITE" id="PS51112">
    <property type="entry name" value="AMMECR1"/>
    <property type="match status" value="1"/>
</dbReference>
<dbReference type="SUPFAM" id="SSF143447">
    <property type="entry name" value="AMMECR1-like"/>
    <property type="match status" value="1"/>
</dbReference>
<dbReference type="InterPro" id="IPR036071">
    <property type="entry name" value="AMMECR1_dom_sf"/>
</dbReference>
<reference evidence="2 3" key="1">
    <citation type="submission" date="2016-10" db="EMBL/GenBank/DDBJ databases">
        <authorList>
            <person name="de Groot N.N."/>
        </authorList>
    </citation>
    <scope>NUCLEOTIDE SEQUENCE [LARGE SCALE GENOMIC DNA]</scope>
    <source>
        <strain evidence="2 3">AA1</strain>
    </source>
</reference>
<dbReference type="RefSeq" id="WP_092212552.1">
    <property type="nucleotide sequence ID" value="NZ_FMUX01000014.1"/>
</dbReference>
<name>A0A1G5HJF1_9BACT</name>
<dbReference type="OrthoDB" id="9782820at2"/>
<evidence type="ECO:0000259" key="1">
    <source>
        <dbReference type="PROSITE" id="PS51112"/>
    </source>
</evidence>
<organism evidence="2 3">
    <name type="scientific">Desulfoluna spongiiphila</name>
    <dbReference type="NCBI Taxonomy" id="419481"/>
    <lineage>
        <taxon>Bacteria</taxon>
        <taxon>Pseudomonadati</taxon>
        <taxon>Thermodesulfobacteriota</taxon>
        <taxon>Desulfobacteria</taxon>
        <taxon>Desulfobacterales</taxon>
        <taxon>Desulfolunaceae</taxon>
        <taxon>Desulfoluna</taxon>
    </lineage>
</organism>
<evidence type="ECO:0000313" key="2">
    <source>
        <dbReference type="EMBL" id="SCY63834.1"/>
    </source>
</evidence>
<evidence type="ECO:0000313" key="3">
    <source>
        <dbReference type="Proteomes" id="UP000198870"/>
    </source>
</evidence>
<sequence length="194" mass="21619">MTSDPIFTLDRHQGMALLRLARKTLAEALHIPWATADEEAPLDHPCLERKQATFVTLTRQGLLRGCIGTLLPVTTLRDSVQENTYSAAFRDQRFNPVEPGEFDELHIELSLLTEPEPLVFETPSALLTGLRTGLDGVIIKKGGATATFLPQVWEQIPNPEAFLSQLCLKAGLSDTAWQEPGLDVFTYQVQHFHE</sequence>
<dbReference type="InterPro" id="IPR023473">
    <property type="entry name" value="AMMECR1"/>
</dbReference>
<accession>A0A1G5HJF1</accession>
<keyword evidence="3" id="KW-1185">Reference proteome</keyword>
<gene>
    <name evidence="2" type="ORF">SAMN05216233_11489</name>
</gene>
<dbReference type="AlphaFoldDB" id="A0A1G5HJF1"/>
<dbReference type="PANTHER" id="PTHR13016:SF0">
    <property type="entry name" value="AMME SYNDROME CANDIDATE GENE 1 PROTEIN"/>
    <property type="match status" value="1"/>
</dbReference>
<dbReference type="NCBIfam" id="TIGR04335">
    <property type="entry name" value="AmmeMemoSam_A"/>
    <property type="match status" value="1"/>
</dbReference>
<proteinExistence type="predicted"/>
<dbReference type="InterPro" id="IPR027485">
    <property type="entry name" value="AMMECR1_N"/>
</dbReference>
<dbReference type="Pfam" id="PF01871">
    <property type="entry name" value="AMMECR1"/>
    <property type="match status" value="1"/>
</dbReference>
<feature type="domain" description="AMMECR1" evidence="1">
    <location>
        <begin position="12"/>
        <end position="194"/>
    </location>
</feature>
<protein>
    <recommendedName>
        <fullName evidence="1">AMMECR1 domain-containing protein</fullName>
    </recommendedName>
</protein>
<dbReference type="NCBIfam" id="TIGR00296">
    <property type="entry name" value="TIGR00296 family protein"/>
    <property type="match status" value="1"/>
</dbReference>
<dbReference type="InterPro" id="IPR027623">
    <property type="entry name" value="AmmeMemoSam_A"/>
</dbReference>